<dbReference type="GO" id="GO:0008270">
    <property type="term" value="F:zinc ion binding"/>
    <property type="evidence" value="ECO:0007669"/>
    <property type="project" value="UniProtKB-KW"/>
</dbReference>
<proteinExistence type="predicted"/>
<dbReference type="GO" id="GO:0050793">
    <property type="term" value="P:regulation of developmental process"/>
    <property type="evidence" value="ECO:0007669"/>
    <property type="project" value="TreeGrafter"/>
</dbReference>
<sequence>MKRVHLVREEHPTGSTDSTVRVKTVRYGICLKNYSIQPGGYVFDGCQEFIANGEEGTHGARTCAACGCHRDHHKRIERVIEA</sequence>
<evidence type="ECO:0000259" key="4">
    <source>
        <dbReference type="PROSITE" id="PS51523"/>
    </source>
</evidence>
<organism evidence="5 6">
    <name type="scientific">Lupinus luteus</name>
    <name type="common">European yellow lupine</name>
    <dbReference type="NCBI Taxonomy" id="3873"/>
    <lineage>
        <taxon>Eukaryota</taxon>
        <taxon>Viridiplantae</taxon>
        <taxon>Streptophyta</taxon>
        <taxon>Embryophyta</taxon>
        <taxon>Tracheophyta</taxon>
        <taxon>Spermatophyta</taxon>
        <taxon>Magnoliopsida</taxon>
        <taxon>eudicotyledons</taxon>
        <taxon>Gunneridae</taxon>
        <taxon>Pentapetalae</taxon>
        <taxon>rosids</taxon>
        <taxon>fabids</taxon>
        <taxon>Fabales</taxon>
        <taxon>Fabaceae</taxon>
        <taxon>Papilionoideae</taxon>
        <taxon>50 kb inversion clade</taxon>
        <taxon>genistoids sensu lato</taxon>
        <taxon>core genistoids</taxon>
        <taxon>Genisteae</taxon>
        <taxon>Lupinus</taxon>
    </lineage>
</organism>
<keyword evidence="1" id="KW-0479">Metal-binding</keyword>
<dbReference type="PANTHER" id="PTHR31948">
    <property type="entry name" value="ZINC-FINGER HOMEODOMAIN PROTEIN 2"/>
    <property type="match status" value="1"/>
</dbReference>
<dbReference type="AlphaFoldDB" id="A0AAV1VQ27"/>
<feature type="domain" description="ZF-HD dimerization-type" evidence="4">
    <location>
        <begin position="27"/>
        <end position="76"/>
    </location>
</feature>
<evidence type="ECO:0000256" key="2">
    <source>
        <dbReference type="ARBA" id="ARBA00022771"/>
    </source>
</evidence>
<evidence type="ECO:0000313" key="6">
    <source>
        <dbReference type="Proteomes" id="UP001497480"/>
    </source>
</evidence>
<keyword evidence="2" id="KW-0863">Zinc-finger</keyword>
<dbReference type="NCBIfam" id="TIGR01566">
    <property type="entry name" value="ZF_HD_prot_N"/>
    <property type="match status" value="1"/>
</dbReference>
<dbReference type="EMBL" id="CAXHTB010000001">
    <property type="protein sequence ID" value="CAL0299100.1"/>
    <property type="molecule type" value="Genomic_DNA"/>
</dbReference>
<dbReference type="GO" id="GO:0005634">
    <property type="term" value="C:nucleus"/>
    <property type="evidence" value="ECO:0007669"/>
    <property type="project" value="TreeGrafter"/>
</dbReference>
<dbReference type="InterPro" id="IPR006456">
    <property type="entry name" value="ZF_HD_homeobox_Cys/His_dimer"/>
</dbReference>
<name>A0AAV1VQ27_LUPLU</name>
<evidence type="ECO:0000313" key="5">
    <source>
        <dbReference type="EMBL" id="CAL0299100.1"/>
    </source>
</evidence>
<keyword evidence="3" id="KW-0862">Zinc</keyword>
<reference evidence="5 6" key="1">
    <citation type="submission" date="2024-03" db="EMBL/GenBank/DDBJ databases">
        <authorList>
            <person name="Martinez-Hernandez J."/>
        </authorList>
    </citation>
    <scope>NUCLEOTIDE SEQUENCE [LARGE SCALE GENOMIC DNA]</scope>
</reference>
<dbReference type="PANTHER" id="PTHR31948:SF148">
    <property type="entry name" value="MINI ZINC FINGER PROTEIN 3"/>
    <property type="match status" value="1"/>
</dbReference>
<comment type="caution">
    <text evidence="5">The sequence shown here is derived from an EMBL/GenBank/DDBJ whole genome shotgun (WGS) entry which is preliminary data.</text>
</comment>
<gene>
    <name evidence="5" type="ORF">LLUT_LOCUS160</name>
</gene>
<dbReference type="PROSITE" id="PS51523">
    <property type="entry name" value="ZF_HD_DIMER"/>
    <property type="match status" value="1"/>
</dbReference>
<protein>
    <recommendedName>
        <fullName evidence="4">ZF-HD dimerization-type domain-containing protein</fullName>
    </recommendedName>
</protein>
<dbReference type="GO" id="GO:0003700">
    <property type="term" value="F:DNA-binding transcription factor activity"/>
    <property type="evidence" value="ECO:0007669"/>
    <property type="project" value="TreeGrafter"/>
</dbReference>
<evidence type="ECO:0000256" key="1">
    <source>
        <dbReference type="ARBA" id="ARBA00022723"/>
    </source>
</evidence>
<dbReference type="Pfam" id="PF04770">
    <property type="entry name" value="ZF-HD_dimer"/>
    <property type="match status" value="1"/>
</dbReference>
<dbReference type="Proteomes" id="UP001497480">
    <property type="component" value="Unassembled WGS sequence"/>
</dbReference>
<dbReference type="GO" id="GO:0000976">
    <property type="term" value="F:transcription cis-regulatory region binding"/>
    <property type="evidence" value="ECO:0007669"/>
    <property type="project" value="TreeGrafter"/>
</dbReference>
<accession>A0AAV1VQ27</accession>
<keyword evidence="6" id="KW-1185">Reference proteome</keyword>
<evidence type="ECO:0000256" key="3">
    <source>
        <dbReference type="ARBA" id="ARBA00022833"/>
    </source>
</evidence>